<evidence type="ECO:0000256" key="1">
    <source>
        <dbReference type="ARBA" id="ARBA00004651"/>
    </source>
</evidence>
<evidence type="ECO:0000256" key="2">
    <source>
        <dbReference type="ARBA" id="ARBA00008622"/>
    </source>
</evidence>
<dbReference type="InterPro" id="IPR000516">
    <property type="entry name" value="Ni-dep_Hydgase_cyt-B"/>
</dbReference>
<accession>A0ABM7P1I1</accession>
<gene>
    <name evidence="14" type="primary">hyaB</name>
    <name evidence="14" type="ORF">GURASL_36570</name>
</gene>
<sequence>MARQSCLAEKYVWEIPVRVSHWVNFLAIIILSVTGYYIGSPKSLGLTPADYVMGWVRFVHFTTGFIFAVSVASRIYWAFVGNRYARWREFFPLLSREGRQNAWATFKFYTFLTRKVPHPPGHNALAGMAYSMVFLLYLVMIGSGFALYAEHAPGGVMHLLATPLYALFSDQGLRLTHHLVMWLLIAFAIHHVYSAWLMDIKERCGVISSMFSGYKAMPKE</sequence>
<evidence type="ECO:0000313" key="14">
    <source>
        <dbReference type="EMBL" id="BDV44734.1"/>
    </source>
</evidence>
<dbReference type="NCBIfam" id="TIGR02125">
    <property type="entry name" value="CytB-hydogenase"/>
    <property type="match status" value="1"/>
</dbReference>
<evidence type="ECO:0000256" key="3">
    <source>
        <dbReference type="ARBA" id="ARBA00022448"/>
    </source>
</evidence>
<dbReference type="RefSeq" id="WP_282000825.1">
    <property type="nucleotide sequence ID" value="NZ_AP027151.1"/>
</dbReference>
<keyword evidence="11 12" id="KW-0472">Membrane</keyword>
<dbReference type="PANTHER" id="PTHR30485">
    <property type="entry name" value="NI/FE-HYDROGENASE 1 B-TYPE CYTOCHROME SUBUNIT"/>
    <property type="match status" value="1"/>
</dbReference>
<dbReference type="Gene3D" id="1.20.950.20">
    <property type="entry name" value="Transmembrane di-heme cytochromes, Chain C"/>
    <property type="match status" value="1"/>
</dbReference>
<protein>
    <submittedName>
        <fullName evidence="14">Ni/Fe-hydrogenase, b-type cytochrome subunit</fullName>
    </submittedName>
</protein>
<dbReference type="InterPro" id="IPR011577">
    <property type="entry name" value="Cyt_b561_bac/Ni-Hgenase"/>
</dbReference>
<feature type="domain" description="Cytochrome b561 bacterial/Ni-hydrogenase" evidence="13">
    <location>
        <begin position="12"/>
        <end position="213"/>
    </location>
</feature>
<feature type="transmembrane region" description="Helical" evidence="12">
    <location>
        <begin position="179"/>
        <end position="198"/>
    </location>
</feature>
<name>A0ABM7P1I1_9BACT</name>
<dbReference type="EMBL" id="AP027151">
    <property type="protein sequence ID" value="BDV44734.1"/>
    <property type="molecule type" value="Genomic_DNA"/>
</dbReference>
<evidence type="ECO:0000313" key="15">
    <source>
        <dbReference type="Proteomes" id="UP001317705"/>
    </source>
</evidence>
<feature type="transmembrane region" description="Helical" evidence="12">
    <location>
        <begin position="21"/>
        <end position="38"/>
    </location>
</feature>
<organism evidence="14 15">
    <name type="scientific">Geotalea uraniireducens</name>
    <dbReference type="NCBI Taxonomy" id="351604"/>
    <lineage>
        <taxon>Bacteria</taxon>
        <taxon>Pseudomonadati</taxon>
        <taxon>Thermodesulfobacteriota</taxon>
        <taxon>Desulfuromonadia</taxon>
        <taxon>Geobacterales</taxon>
        <taxon>Geobacteraceae</taxon>
        <taxon>Geotalea</taxon>
    </lineage>
</organism>
<evidence type="ECO:0000256" key="9">
    <source>
        <dbReference type="ARBA" id="ARBA00022989"/>
    </source>
</evidence>
<evidence type="ECO:0000256" key="12">
    <source>
        <dbReference type="SAM" id="Phobius"/>
    </source>
</evidence>
<feature type="transmembrane region" description="Helical" evidence="12">
    <location>
        <begin position="124"/>
        <end position="149"/>
    </location>
</feature>
<dbReference type="PRINTS" id="PR00161">
    <property type="entry name" value="NIHGNASECYTB"/>
</dbReference>
<keyword evidence="9 12" id="KW-1133">Transmembrane helix</keyword>
<dbReference type="InterPro" id="IPR016174">
    <property type="entry name" value="Di-haem_cyt_TM"/>
</dbReference>
<keyword evidence="15" id="KW-1185">Reference proteome</keyword>
<keyword evidence="4" id="KW-1003">Cell membrane</keyword>
<evidence type="ECO:0000256" key="6">
    <source>
        <dbReference type="ARBA" id="ARBA00022692"/>
    </source>
</evidence>
<evidence type="ECO:0000256" key="5">
    <source>
        <dbReference type="ARBA" id="ARBA00022617"/>
    </source>
</evidence>
<proteinExistence type="inferred from homology"/>
<comment type="subcellular location">
    <subcellularLocation>
        <location evidence="1">Cell membrane</location>
        <topology evidence="1">Multi-pass membrane protein</topology>
    </subcellularLocation>
</comment>
<evidence type="ECO:0000256" key="7">
    <source>
        <dbReference type="ARBA" id="ARBA00022723"/>
    </source>
</evidence>
<evidence type="ECO:0000256" key="4">
    <source>
        <dbReference type="ARBA" id="ARBA00022475"/>
    </source>
</evidence>
<keyword evidence="10" id="KW-0408">Iron</keyword>
<dbReference type="PANTHER" id="PTHR30485:SF0">
    <property type="entry name" value="NI_FE-HYDROGENASE 1 B-TYPE CYTOCHROME SUBUNIT-RELATED"/>
    <property type="match status" value="1"/>
</dbReference>
<dbReference type="Pfam" id="PF01292">
    <property type="entry name" value="Ni_hydr_CYTB"/>
    <property type="match status" value="1"/>
</dbReference>
<reference evidence="14 15" key="1">
    <citation type="submission" date="2022-12" db="EMBL/GenBank/DDBJ databases">
        <title>Polyphasic characterization of Geotalea uranireducens NIT-SL11 newly isolated from a complex of sewage sludge and microbially reduced graphene oxide.</title>
        <authorList>
            <person name="Xie L."/>
            <person name="Yoshida N."/>
            <person name="Meng L."/>
        </authorList>
    </citation>
    <scope>NUCLEOTIDE SEQUENCE [LARGE SCALE GENOMIC DNA]</scope>
    <source>
        <strain evidence="14 15">NIT-SL11</strain>
    </source>
</reference>
<evidence type="ECO:0000256" key="11">
    <source>
        <dbReference type="ARBA" id="ARBA00023136"/>
    </source>
</evidence>
<keyword evidence="8" id="KW-0249">Electron transport</keyword>
<evidence type="ECO:0000256" key="10">
    <source>
        <dbReference type="ARBA" id="ARBA00023004"/>
    </source>
</evidence>
<evidence type="ECO:0000256" key="8">
    <source>
        <dbReference type="ARBA" id="ARBA00022982"/>
    </source>
</evidence>
<keyword evidence="5" id="KW-0349">Heme</keyword>
<comment type="similarity">
    <text evidence="2">Belongs to the HupC/HyaC/HydC family.</text>
</comment>
<keyword evidence="7" id="KW-0479">Metal-binding</keyword>
<dbReference type="InterPro" id="IPR051542">
    <property type="entry name" value="Hydrogenase_cytochrome"/>
</dbReference>
<dbReference type="Proteomes" id="UP001317705">
    <property type="component" value="Chromosome"/>
</dbReference>
<keyword evidence="6 12" id="KW-0812">Transmembrane</keyword>
<feature type="transmembrane region" description="Helical" evidence="12">
    <location>
        <begin position="58"/>
        <end position="79"/>
    </location>
</feature>
<dbReference type="PROSITE" id="PS00882">
    <property type="entry name" value="NI_HGENASE_CYTB_1"/>
    <property type="match status" value="1"/>
</dbReference>
<evidence type="ECO:0000259" key="13">
    <source>
        <dbReference type="Pfam" id="PF01292"/>
    </source>
</evidence>
<keyword evidence="3" id="KW-0813">Transport</keyword>
<dbReference type="SUPFAM" id="SSF81342">
    <property type="entry name" value="Transmembrane di-heme cytochromes"/>
    <property type="match status" value="1"/>
</dbReference>